<comment type="caution">
    <text evidence="1">The sequence shown here is derived from an EMBL/GenBank/DDBJ whole genome shotgun (WGS) entry which is preliminary data.</text>
</comment>
<dbReference type="EMBL" id="CM023484">
    <property type="protein sequence ID" value="KAH6933057.1"/>
    <property type="molecule type" value="Genomic_DNA"/>
</dbReference>
<evidence type="ECO:0000313" key="2">
    <source>
        <dbReference type="Proteomes" id="UP000821845"/>
    </source>
</evidence>
<keyword evidence="2" id="KW-1185">Reference proteome</keyword>
<name>A0ACB7SG54_HYAAI</name>
<protein>
    <submittedName>
        <fullName evidence="1">Uncharacterized protein</fullName>
    </submittedName>
</protein>
<evidence type="ECO:0000313" key="1">
    <source>
        <dbReference type="EMBL" id="KAH6933057.1"/>
    </source>
</evidence>
<sequence length="67" mass="7727">MTTEEIVNSARDVSSDDDPKEEGSVSLNTEESISHWDVLVHKSPHLYWCFVKWKVLRRKPSVCHASE</sequence>
<accession>A0ACB7SG54</accession>
<gene>
    <name evidence="1" type="ORF">HPB50_011732</name>
</gene>
<proteinExistence type="predicted"/>
<dbReference type="Proteomes" id="UP000821845">
    <property type="component" value="Chromosome 4"/>
</dbReference>
<reference evidence="1" key="1">
    <citation type="submission" date="2020-05" db="EMBL/GenBank/DDBJ databases">
        <title>Large-scale comparative analyses of tick genomes elucidate their genetic diversity and vector capacities.</title>
        <authorList>
            <person name="Jia N."/>
            <person name="Wang J."/>
            <person name="Shi W."/>
            <person name="Du L."/>
            <person name="Sun Y."/>
            <person name="Zhan W."/>
            <person name="Jiang J."/>
            <person name="Wang Q."/>
            <person name="Zhang B."/>
            <person name="Ji P."/>
            <person name="Sakyi L.B."/>
            <person name="Cui X."/>
            <person name="Yuan T."/>
            <person name="Jiang B."/>
            <person name="Yang W."/>
            <person name="Lam T.T.-Y."/>
            <person name="Chang Q."/>
            <person name="Ding S."/>
            <person name="Wang X."/>
            <person name="Zhu J."/>
            <person name="Ruan X."/>
            <person name="Zhao L."/>
            <person name="Wei J."/>
            <person name="Que T."/>
            <person name="Du C."/>
            <person name="Cheng J."/>
            <person name="Dai P."/>
            <person name="Han X."/>
            <person name="Huang E."/>
            <person name="Gao Y."/>
            <person name="Liu J."/>
            <person name="Shao H."/>
            <person name="Ye R."/>
            <person name="Li L."/>
            <person name="Wei W."/>
            <person name="Wang X."/>
            <person name="Wang C."/>
            <person name="Yang T."/>
            <person name="Huo Q."/>
            <person name="Li W."/>
            <person name="Guo W."/>
            <person name="Chen H."/>
            <person name="Zhou L."/>
            <person name="Ni X."/>
            <person name="Tian J."/>
            <person name="Zhou Y."/>
            <person name="Sheng Y."/>
            <person name="Liu T."/>
            <person name="Pan Y."/>
            <person name="Xia L."/>
            <person name="Li J."/>
            <person name="Zhao F."/>
            <person name="Cao W."/>
        </authorList>
    </citation>
    <scope>NUCLEOTIDE SEQUENCE</scope>
    <source>
        <strain evidence="1">Hyas-2018</strain>
    </source>
</reference>
<organism evidence="1 2">
    <name type="scientific">Hyalomma asiaticum</name>
    <name type="common">Tick</name>
    <dbReference type="NCBI Taxonomy" id="266040"/>
    <lineage>
        <taxon>Eukaryota</taxon>
        <taxon>Metazoa</taxon>
        <taxon>Ecdysozoa</taxon>
        <taxon>Arthropoda</taxon>
        <taxon>Chelicerata</taxon>
        <taxon>Arachnida</taxon>
        <taxon>Acari</taxon>
        <taxon>Parasitiformes</taxon>
        <taxon>Ixodida</taxon>
        <taxon>Ixodoidea</taxon>
        <taxon>Ixodidae</taxon>
        <taxon>Hyalomminae</taxon>
        <taxon>Hyalomma</taxon>
    </lineage>
</organism>